<dbReference type="Pfam" id="PF03235">
    <property type="entry name" value="GmrSD_N"/>
    <property type="match status" value="1"/>
</dbReference>
<protein>
    <submittedName>
        <fullName evidence="2">DUF262 domain-containing protein</fullName>
    </submittedName>
</protein>
<dbReference type="InterPro" id="IPR004919">
    <property type="entry name" value="GmrSD_N"/>
</dbReference>
<evidence type="ECO:0000259" key="1">
    <source>
        <dbReference type="Pfam" id="PF03235"/>
    </source>
</evidence>
<dbReference type="EMBL" id="BTPD01000011">
    <property type="protein sequence ID" value="GMQ30665.1"/>
    <property type="molecule type" value="Genomic_DNA"/>
</dbReference>
<evidence type="ECO:0000313" key="3">
    <source>
        <dbReference type="Proteomes" id="UP001338309"/>
    </source>
</evidence>
<accession>A0ABQ6PRQ4</accession>
<gene>
    <name evidence="2" type="ORF">Aconfl_33080</name>
</gene>
<dbReference type="PANTHER" id="PTHR39639">
    <property type="entry name" value="CHROMOSOME 16, WHOLE GENOME SHOTGUN SEQUENCE"/>
    <property type="match status" value="1"/>
</dbReference>
<keyword evidence="3" id="KW-1185">Reference proteome</keyword>
<dbReference type="PANTHER" id="PTHR39639:SF1">
    <property type="entry name" value="DUF262 DOMAIN-CONTAINING PROTEIN"/>
    <property type="match status" value="1"/>
</dbReference>
<name>A0ABQ6PRQ4_9BACT</name>
<feature type="domain" description="GmrSD restriction endonucleases N-terminal" evidence="1">
    <location>
        <begin position="37"/>
        <end position="188"/>
    </location>
</feature>
<dbReference type="RefSeq" id="WP_338225377.1">
    <property type="nucleotide sequence ID" value="NZ_BTPD01000011.1"/>
</dbReference>
<reference evidence="2 3" key="1">
    <citation type="submission" date="2023-08" db="EMBL/GenBank/DDBJ databases">
        <title>Draft genome sequence of Algoriphagus confluentis.</title>
        <authorList>
            <person name="Takatani N."/>
            <person name="Hosokawa M."/>
            <person name="Sawabe T."/>
        </authorList>
    </citation>
    <scope>NUCLEOTIDE SEQUENCE [LARGE SCALE GENOMIC DNA]</scope>
    <source>
        <strain evidence="2 3">NBRC 111222</strain>
    </source>
</reference>
<proteinExistence type="predicted"/>
<comment type="caution">
    <text evidence="2">The sequence shown here is derived from an EMBL/GenBank/DDBJ whole genome shotgun (WGS) entry which is preliminary data.</text>
</comment>
<evidence type="ECO:0000313" key="2">
    <source>
        <dbReference type="EMBL" id="GMQ30665.1"/>
    </source>
</evidence>
<sequence length="376" mass="44231">MKEDNIVEIEAEVNDSYSNDDLYNINSWGADLSFRELITMYDEEELLKPELQRYYVWEKPEASRFIESILLGLPVPSIFLANTKNDKKLIIDGYQRIMTVYDFVKKGIWRKDGKTFKLSNTDKINERYRGKAFNELSDQDQRRIRSTTIHAIVFEQKAPKDNDTSLYQVFERINTGGRALLPQEIRNCVNQGEFNDLLFELNENLNWRQLFGKSEKDSRMRDMEFILRFLALDTDFIKKNEASTISLKKYLNEFMGSTSSQTPQIIEERREKFNNVMDFVFHNIGENAFFNITAGDETKIRKRFYPTIFDSICPAVAIALRQFGDQIPIHNLEEKRLALLKDEDYKKYISEGTMQISHIHGRINLALNYLFNISYE</sequence>
<organism evidence="2 3">
    <name type="scientific">Algoriphagus confluentis</name>
    <dbReference type="NCBI Taxonomy" id="1697556"/>
    <lineage>
        <taxon>Bacteria</taxon>
        <taxon>Pseudomonadati</taxon>
        <taxon>Bacteroidota</taxon>
        <taxon>Cytophagia</taxon>
        <taxon>Cytophagales</taxon>
        <taxon>Cyclobacteriaceae</taxon>
        <taxon>Algoriphagus</taxon>
    </lineage>
</organism>
<dbReference type="Proteomes" id="UP001338309">
    <property type="component" value="Unassembled WGS sequence"/>
</dbReference>